<dbReference type="OrthoDB" id="9801832at2"/>
<dbReference type="CDD" id="cd00371">
    <property type="entry name" value="HMA"/>
    <property type="match status" value="1"/>
</dbReference>
<accession>A0A1G6N628</accession>
<dbReference type="RefSeq" id="WP_025392829.1">
    <property type="nucleotide sequence ID" value="NZ_FMYU01000007.1"/>
</dbReference>
<reference evidence="3" key="1">
    <citation type="submission" date="2016-10" db="EMBL/GenBank/DDBJ databases">
        <authorList>
            <person name="Varghese N."/>
            <person name="Submissions S."/>
        </authorList>
    </citation>
    <scope>NUCLEOTIDE SEQUENCE [LARGE SCALE GENOMIC DNA]</scope>
    <source>
        <strain evidence="3">DSM 8415</strain>
    </source>
</reference>
<dbReference type="PROSITE" id="PS50846">
    <property type="entry name" value="HMA_2"/>
    <property type="match status" value="1"/>
</dbReference>
<sequence>MRVYVSGMSCQHCKIAVEKAFSSIEGVEGVNVNLEGAYADVVLNSKVDDEKFIDALADTAYEVVKIEK</sequence>
<gene>
    <name evidence="2" type="ORF">SAMN05660835_01127</name>
</gene>
<dbReference type="GO" id="GO:0046872">
    <property type="term" value="F:metal ion binding"/>
    <property type="evidence" value="ECO:0007669"/>
    <property type="project" value="InterPro"/>
</dbReference>
<dbReference type="InterPro" id="IPR006121">
    <property type="entry name" value="HMA_dom"/>
</dbReference>
<dbReference type="Gene3D" id="3.30.70.100">
    <property type="match status" value="1"/>
</dbReference>
<organism evidence="2 3">
    <name type="scientific">Desulfurella multipotens</name>
    <dbReference type="NCBI Taxonomy" id="79269"/>
    <lineage>
        <taxon>Bacteria</taxon>
        <taxon>Pseudomonadati</taxon>
        <taxon>Campylobacterota</taxon>
        <taxon>Desulfurellia</taxon>
        <taxon>Desulfurellales</taxon>
        <taxon>Desulfurellaceae</taxon>
        <taxon>Desulfurella</taxon>
    </lineage>
</organism>
<evidence type="ECO:0000313" key="3">
    <source>
        <dbReference type="Proteomes" id="UP000199411"/>
    </source>
</evidence>
<dbReference type="EMBL" id="FMYU01000007">
    <property type="protein sequence ID" value="SDC63293.1"/>
    <property type="molecule type" value="Genomic_DNA"/>
</dbReference>
<name>A0A1G6N628_9BACT</name>
<proteinExistence type="predicted"/>
<dbReference type="Proteomes" id="UP000199411">
    <property type="component" value="Unassembled WGS sequence"/>
</dbReference>
<dbReference type="Pfam" id="PF00403">
    <property type="entry name" value="HMA"/>
    <property type="match status" value="1"/>
</dbReference>
<keyword evidence="3" id="KW-1185">Reference proteome</keyword>
<evidence type="ECO:0000259" key="1">
    <source>
        <dbReference type="PROSITE" id="PS50846"/>
    </source>
</evidence>
<feature type="domain" description="HMA" evidence="1">
    <location>
        <begin position="1"/>
        <end position="64"/>
    </location>
</feature>
<dbReference type="SUPFAM" id="SSF55008">
    <property type="entry name" value="HMA, heavy metal-associated domain"/>
    <property type="match status" value="1"/>
</dbReference>
<evidence type="ECO:0000313" key="2">
    <source>
        <dbReference type="EMBL" id="SDC63293.1"/>
    </source>
</evidence>
<dbReference type="InterPro" id="IPR036163">
    <property type="entry name" value="HMA_dom_sf"/>
</dbReference>
<dbReference type="AlphaFoldDB" id="A0A1G6N628"/>
<protein>
    <submittedName>
        <fullName evidence="2">Copper chaperone CopZ</fullName>
    </submittedName>
</protein>